<dbReference type="RefSeq" id="WP_269311447.1">
    <property type="nucleotide sequence ID" value="NZ_CP114052.1"/>
</dbReference>
<dbReference type="Pfam" id="PF05521">
    <property type="entry name" value="Phage_HCP"/>
    <property type="match status" value="1"/>
</dbReference>
<gene>
    <name evidence="1" type="ORF">O0R46_09215</name>
</gene>
<reference evidence="1" key="1">
    <citation type="submission" date="2022-12" db="EMBL/GenBank/DDBJ databases">
        <title>Peptostreptococcus.</title>
        <authorList>
            <person name="Lee S.H."/>
        </authorList>
    </citation>
    <scope>NUCLEOTIDE SEQUENCE</scope>
    <source>
        <strain evidence="1">CBA3647</strain>
    </source>
</reference>
<dbReference type="Proteomes" id="UP001164187">
    <property type="component" value="Chromosome"/>
</dbReference>
<evidence type="ECO:0000313" key="2">
    <source>
        <dbReference type="Proteomes" id="UP001164187"/>
    </source>
</evidence>
<name>A0ABY7JNT0_9FIRM</name>
<organism evidence="1 2">
    <name type="scientific">Peptostreptococcus equinus</name>
    <dbReference type="NCBI Taxonomy" id="3003601"/>
    <lineage>
        <taxon>Bacteria</taxon>
        <taxon>Bacillati</taxon>
        <taxon>Bacillota</taxon>
        <taxon>Clostridia</taxon>
        <taxon>Peptostreptococcales</taxon>
        <taxon>Peptostreptococcaceae</taxon>
        <taxon>Peptostreptococcus</taxon>
    </lineage>
</organism>
<sequence>MKIDIGNMDTKVYIHKKDVVGGKVDFNTELKLNELGEVIQTDSEYKSLWAEVKEMRGAEKLDAGITQSTKVIKIVIRYRNDITENNIIKYNDIEYEIESIVELGRKQYLEIMARYTKNG</sequence>
<keyword evidence="2" id="KW-1185">Reference proteome</keyword>
<dbReference type="InterPro" id="IPR038666">
    <property type="entry name" value="SSP1_head-tail_sf"/>
</dbReference>
<dbReference type="EMBL" id="CP114052">
    <property type="protein sequence ID" value="WAW14750.1"/>
    <property type="molecule type" value="Genomic_DNA"/>
</dbReference>
<dbReference type="InterPro" id="IPR008767">
    <property type="entry name" value="Phage_SPP1_head-tail_adaptor"/>
</dbReference>
<dbReference type="Gene3D" id="2.40.10.270">
    <property type="entry name" value="Bacteriophage SPP1 head-tail adaptor protein"/>
    <property type="match status" value="1"/>
</dbReference>
<accession>A0ABY7JNT0</accession>
<dbReference type="NCBIfam" id="TIGR01563">
    <property type="entry name" value="gp16_SPP1"/>
    <property type="match status" value="1"/>
</dbReference>
<evidence type="ECO:0000313" key="1">
    <source>
        <dbReference type="EMBL" id="WAW14750.1"/>
    </source>
</evidence>
<proteinExistence type="predicted"/>
<protein>
    <submittedName>
        <fullName evidence="1">Phage head closure protein</fullName>
    </submittedName>
</protein>